<proteinExistence type="inferred from homology"/>
<evidence type="ECO:0000313" key="3">
    <source>
        <dbReference type="EMBL" id="KAG2487021.1"/>
    </source>
</evidence>
<dbReference type="FunFam" id="3.20.20.380:FF:000001">
    <property type="entry name" value="Copper homeostasis protein CutC"/>
    <property type="match status" value="1"/>
</dbReference>
<protein>
    <recommendedName>
        <fullName evidence="2">Copper homeostasis protein cutC homolog</fullName>
    </recommendedName>
</protein>
<organism evidence="3 4">
    <name type="scientific">Edaphochlamys debaryana</name>
    <dbReference type="NCBI Taxonomy" id="47281"/>
    <lineage>
        <taxon>Eukaryota</taxon>
        <taxon>Viridiplantae</taxon>
        <taxon>Chlorophyta</taxon>
        <taxon>core chlorophytes</taxon>
        <taxon>Chlorophyceae</taxon>
        <taxon>CS clade</taxon>
        <taxon>Chlamydomonadales</taxon>
        <taxon>Chlamydomonadales incertae sedis</taxon>
        <taxon>Edaphochlamys</taxon>
    </lineage>
</organism>
<dbReference type="InterPro" id="IPR005627">
    <property type="entry name" value="CutC-like"/>
</dbReference>
<evidence type="ECO:0000256" key="2">
    <source>
        <dbReference type="ARBA" id="ARBA00019014"/>
    </source>
</evidence>
<dbReference type="PANTHER" id="PTHR12598">
    <property type="entry name" value="COPPER HOMEOSTASIS PROTEIN CUTC"/>
    <property type="match status" value="1"/>
</dbReference>
<evidence type="ECO:0000256" key="1">
    <source>
        <dbReference type="ARBA" id="ARBA00007768"/>
    </source>
</evidence>
<dbReference type="Pfam" id="PF03932">
    <property type="entry name" value="CutC"/>
    <property type="match status" value="1"/>
</dbReference>
<reference evidence="3" key="1">
    <citation type="journal article" date="2020" name="bioRxiv">
        <title>Comparative genomics of Chlamydomonas.</title>
        <authorList>
            <person name="Craig R.J."/>
            <person name="Hasan A.R."/>
            <person name="Ness R.W."/>
            <person name="Keightley P.D."/>
        </authorList>
    </citation>
    <scope>NUCLEOTIDE SEQUENCE</scope>
    <source>
        <strain evidence="3">CCAP 11/70</strain>
    </source>
</reference>
<comment type="caution">
    <text evidence="3">The sequence shown here is derived from an EMBL/GenBank/DDBJ whole genome shotgun (WGS) entry which is preliminary data.</text>
</comment>
<dbReference type="SUPFAM" id="SSF110395">
    <property type="entry name" value="CutC-like"/>
    <property type="match status" value="1"/>
</dbReference>
<dbReference type="InterPro" id="IPR036822">
    <property type="entry name" value="CutC-like_dom_sf"/>
</dbReference>
<dbReference type="AlphaFoldDB" id="A0A835XN98"/>
<name>A0A835XN98_9CHLO</name>
<dbReference type="EMBL" id="JAEHOE010000103">
    <property type="protein sequence ID" value="KAG2487021.1"/>
    <property type="molecule type" value="Genomic_DNA"/>
</dbReference>
<dbReference type="OrthoDB" id="7392499at2759"/>
<dbReference type="PANTHER" id="PTHR12598:SF0">
    <property type="entry name" value="COPPER HOMEOSTASIS PROTEIN CUTC HOMOLOG"/>
    <property type="match status" value="1"/>
</dbReference>
<comment type="similarity">
    <text evidence="1">Belongs to the CutC family.</text>
</comment>
<dbReference type="GO" id="GO:0005507">
    <property type="term" value="F:copper ion binding"/>
    <property type="evidence" value="ECO:0007669"/>
    <property type="project" value="TreeGrafter"/>
</dbReference>
<gene>
    <name evidence="3" type="ORF">HYH03_014391</name>
</gene>
<evidence type="ECO:0000313" key="4">
    <source>
        <dbReference type="Proteomes" id="UP000612055"/>
    </source>
</evidence>
<dbReference type="Gene3D" id="3.20.20.380">
    <property type="entry name" value="Copper homeostasis (CutC) domain"/>
    <property type="match status" value="1"/>
</dbReference>
<accession>A0A835XN98</accession>
<keyword evidence="4" id="KW-1185">Reference proteome</keyword>
<dbReference type="Proteomes" id="UP000612055">
    <property type="component" value="Unassembled WGS sequence"/>
</dbReference>
<sequence length="248" mass="25810">MLLEVCIDSAHGAAAAQAGGAQRVELCSALVEGGISPSAGLVKACRAAFSGALMVMVRPRGGDFLFSEEEQQVMLEDIRQAKALGADGVVFGALRADGTVDASATERLWSQAKQLGLDATFHRAFDMTPDLPQALDTLVRLGIPRVLTSGGEPTALQGAGTLAALCTQAAGRIRVLAGGGVAPDMAAELVRLTGVTEIHSAAKRRHASAMTYRRPGMSMCSPHPPKDYEWNTTDADTVRALLNAVKGG</sequence>
<dbReference type="HAMAP" id="MF_00795">
    <property type="entry name" value="CutC"/>
    <property type="match status" value="1"/>
</dbReference>